<name>A0ABW4FIV9_9PSEU</name>
<feature type="transmembrane region" description="Helical" evidence="2">
    <location>
        <begin position="631"/>
        <end position="653"/>
    </location>
</feature>
<keyword evidence="2" id="KW-0472">Membrane</keyword>
<dbReference type="Pfam" id="PF13385">
    <property type="entry name" value="Laminin_G_3"/>
    <property type="match status" value="1"/>
</dbReference>
<keyword evidence="5" id="KW-1185">Reference proteome</keyword>
<evidence type="ECO:0000313" key="4">
    <source>
        <dbReference type="EMBL" id="MFD1530535.1"/>
    </source>
</evidence>
<evidence type="ECO:0000313" key="5">
    <source>
        <dbReference type="Proteomes" id="UP001597145"/>
    </source>
</evidence>
<evidence type="ECO:0000256" key="3">
    <source>
        <dbReference type="SAM" id="SignalP"/>
    </source>
</evidence>
<feature type="compositionally biased region" description="Low complexity" evidence="1">
    <location>
        <begin position="300"/>
        <end position="321"/>
    </location>
</feature>
<keyword evidence="3" id="KW-0732">Signal</keyword>
<dbReference type="RefSeq" id="WP_343987902.1">
    <property type="nucleotide sequence ID" value="NZ_BAAAJG010000029.1"/>
</dbReference>
<feature type="transmembrane region" description="Helical" evidence="2">
    <location>
        <begin position="697"/>
        <end position="717"/>
    </location>
</feature>
<feature type="transmembrane region" description="Helical" evidence="2">
    <location>
        <begin position="665"/>
        <end position="685"/>
    </location>
</feature>
<dbReference type="SUPFAM" id="SSF49899">
    <property type="entry name" value="Concanavalin A-like lectins/glucanases"/>
    <property type="match status" value="1"/>
</dbReference>
<reference evidence="5" key="1">
    <citation type="journal article" date="2019" name="Int. J. Syst. Evol. Microbiol.">
        <title>The Global Catalogue of Microorganisms (GCM) 10K type strain sequencing project: providing services to taxonomists for standard genome sequencing and annotation.</title>
        <authorList>
            <consortium name="The Broad Institute Genomics Platform"/>
            <consortium name="The Broad Institute Genome Sequencing Center for Infectious Disease"/>
            <person name="Wu L."/>
            <person name="Ma J."/>
        </authorList>
    </citation>
    <scope>NUCLEOTIDE SEQUENCE [LARGE SCALE GENOMIC DNA]</scope>
    <source>
        <strain evidence="5">JCM 12165</strain>
    </source>
</reference>
<dbReference type="NCBIfam" id="NF041501">
    <property type="entry name" value="cola_mem"/>
    <property type="match status" value="1"/>
</dbReference>
<evidence type="ECO:0000256" key="1">
    <source>
        <dbReference type="SAM" id="MobiDB-lite"/>
    </source>
</evidence>
<feature type="region of interest" description="Disordered" evidence="1">
    <location>
        <begin position="245"/>
        <end position="321"/>
    </location>
</feature>
<dbReference type="EMBL" id="JBHUCP010000008">
    <property type="protein sequence ID" value="MFD1530535.1"/>
    <property type="molecule type" value="Genomic_DNA"/>
</dbReference>
<accession>A0ABW4FIV9</accession>
<evidence type="ECO:0000256" key="2">
    <source>
        <dbReference type="SAM" id="Phobius"/>
    </source>
</evidence>
<gene>
    <name evidence="4" type="ORF">ACFSCY_13885</name>
</gene>
<dbReference type="Proteomes" id="UP001597145">
    <property type="component" value="Unassembled WGS sequence"/>
</dbReference>
<proteinExistence type="predicted"/>
<feature type="signal peptide" evidence="3">
    <location>
        <begin position="1"/>
        <end position="24"/>
    </location>
</feature>
<feature type="transmembrane region" description="Helical" evidence="2">
    <location>
        <begin position="426"/>
        <end position="448"/>
    </location>
</feature>
<protein>
    <submittedName>
        <fullName evidence="4">FGLLP motif-containing membrane protein</fullName>
    </submittedName>
</protein>
<dbReference type="InterPro" id="IPR048104">
    <property type="entry name" value="Cola_memb_dom"/>
</dbReference>
<dbReference type="Gene3D" id="2.60.120.200">
    <property type="match status" value="1"/>
</dbReference>
<organism evidence="4 5">
    <name type="scientific">Pseudonocardia aurantiaca</name>
    <dbReference type="NCBI Taxonomy" id="75290"/>
    <lineage>
        <taxon>Bacteria</taxon>
        <taxon>Bacillati</taxon>
        <taxon>Actinomycetota</taxon>
        <taxon>Actinomycetes</taxon>
        <taxon>Pseudonocardiales</taxon>
        <taxon>Pseudonocardiaceae</taxon>
        <taxon>Pseudonocardia</taxon>
    </lineage>
</organism>
<feature type="region of interest" description="Disordered" evidence="1">
    <location>
        <begin position="366"/>
        <end position="390"/>
    </location>
</feature>
<feature type="transmembrane region" description="Helical" evidence="2">
    <location>
        <begin position="478"/>
        <end position="497"/>
    </location>
</feature>
<feature type="compositionally biased region" description="Pro residues" evidence="1">
    <location>
        <begin position="372"/>
        <end position="390"/>
    </location>
</feature>
<sequence>MRRAVTAVALACALAVAAATPALAVDNPSPRYYTGDGTSDEYGGPGLVWSGPADYGPGRSGDQDDEAFALGGRGHLAADDASEGNFGTRPFTLRFSARFSGAGGADEQVLSKRASCRPGSFLDVRTRDGQVFAELRGAGNSGVGVLHPANVHDGQWHMISVSRDGSALSVAVDGETVSKRAGGVVDLDNAAPVRFGDGPCVGDSVTRASMLLDDVSYGPGVLPTEQPLVPGLPLGGPALGSILGPGSILAPGDSDDDSRSASGDAAETRSAPRSNVHDSANAEAVPVPAQSPAERSGVEPALASAADPAAPATPARRAPTTAVGFPADSGAAVGIAAAVLPGAGDAADRSMQSGLDWTGALVPPQDVRGPAPAGPLPVEPPAAEPLVPSPPAPLSRDAPEYDRGIAAVSFADALRSPAEVRWDLGAIAQSLLLTLGLLAVLALPVGAVNSTAEANARRIGAALARLRVPAVIAWTERLPLAAAVTAVAATGAVLYAFLEPALWFDESSLALVLGLALAFLVITVAQQVPRSAYMDQWWGIRGQLSLFPGFLLLGLACVVASRVFGLEPGLILGTLMAFGTAKALRPDEEGPAVAVSAVSLSVVGLIAWFSRDAVVAAAGARGSFLPDTLDAALTAVAGAAAGNVVFMLVPLGFLDGAALFRWSKVVWAVLAGIGAFVFVHVLLAASSDAGALAGRSTFLAVLVGAYLLAAAAFWAWFHYRTEPATAVRRERELVG</sequence>
<keyword evidence="2" id="KW-1133">Transmembrane helix</keyword>
<feature type="transmembrane region" description="Helical" evidence="2">
    <location>
        <begin position="509"/>
        <end position="525"/>
    </location>
</feature>
<feature type="transmembrane region" description="Helical" evidence="2">
    <location>
        <begin position="546"/>
        <end position="565"/>
    </location>
</feature>
<keyword evidence="2" id="KW-0812">Transmembrane</keyword>
<feature type="chain" id="PRO_5045064447" evidence="3">
    <location>
        <begin position="25"/>
        <end position="735"/>
    </location>
</feature>
<dbReference type="InterPro" id="IPR013320">
    <property type="entry name" value="ConA-like_dom_sf"/>
</dbReference>
<comment type="caution">
    <text evidence="4">The sequence shown here is derived from an EMBL/GenBank/DDBJ whole genome shotgun (WGS) entry which is preliminary data.</text>
</comment>